<dbReference type="Pfam" id="PF08774">
    <property type="entry name" value="VRR_NUC"/>
    <property type="match status" value="1"/>
</dbReference>
<dbReference type="GO" id="GO:0004528">
    <property type="term" value="F:phosphodiesterase I activity"/>
    <property type="evidence" value="ECO:0007669"/>
    <property type="project" value="UniProtKB-EC"/>
</dbReference>
<organism evidence="12">
    <name type="scientific">Roseihalotalea indica</name>
    <dbReference type="NCBI Taxonomy" id="2867963"/>
    <lineage>
        <taxon>Bacteria</taxon>
        <taxon>Pseudomonadati</taxon>
        <taxon>Bacteroidota</taxon>
        <taxon>Cytophagia</taxon>
        <taxon>Cytophagales</taxon>
        <taxon>Catalimonadaceae</taxon>
        <taxon>Roseihalotalea</taxon>
    </lineage>
</organism>
<protein>
    <recommendedName>
        <fullName evidence="5">phosphodiesterase I</fullName>
        <ecNumber evidence="5">3.1.4.1</ecNumber>
    </recommendedName>
</protein>
<dbReference type="Pfam" id="PF21315">
    <property type="entry name" value="FAN1_HTH"/>
    <property type="match status" value="1"/>
</dbReference>
<evidence type="ECO:0000256" key="6">
    <source>
        <dbReference type="ARBA" id="ARBA00022722"/>
    </source>
</evidence>
<dbReference type="InterPro" id="IPR011856">
    <property type="entry name" value="tRNA_endonuc-like_dom_sf"/>
</dbReference>
<reference evidence="12" key="1">
    <citation type="journal article" date="2023" name="Comput. Struct. Biotechnol. J.">
        <title>Discovery of a novel marine Bacteroidetes with a rich repertoire of carbohydrate-active enzymes.</title>
        <authorList>
            <person name="Chen B."/>
            <person name="Liu G."/>
            <person name="Chen Q."/>
            <person name="Wang H."/>
            <person name="Liu L."/>
            <person name="Tang K."/>
        </authorList>
    </citation>
    <scope>NUCLEOTIDE SEQUENCE</scope>
    <source>
        <strain evidence="12">TK19036</strain>
    </source>
</reference>
<evidence type="ECO:0000256" key="9">
    <source>
        <dbReference type="ARBA" id="ARBA00022842"/>
    </source>
</evidence>
<evidence type="ECO:0000256" key="2">
    <source>
        <dbReference type="ARBA" id="ARBA00001936"/>
    </source>
</evidence>
<comment type="similarity">
    <text evidence="4">Belongs to the FAN1 family.</text>
</comment>
<dbReference type="GO" id="GO:0046872">
    <property type="term" value="F:metal ion binding"/>
    <property type="evidence" value="ECO:0007669"/>
    <property type="project" value="UniProtKB-KW"/>
</dbReference>
<evidence type="ECO:0000256" key="4">
    <source>
        <dbReference type="ARBA" id="ARBA00005533"/>
    </source>
</evidence>
<dbReference type="Gene3D" id="3.40.1350.10">
    <property type="match status" value="1"/>
</dbReference>
<evidence type="ECO:0000256" key="1">
    <source>
        <dbReference type="ARBA" id="ARBA00000983"/>
    </source>
</evidence>
<dbReference type="InterPro" id="IPR014883">
    <property type="entry name" value="VRR_NUC"/>
</dbReference>
<evidence type="ECO:0000259" key="11">
    <source>
        <dbReference type="SMART" id="SM00990"/>
    </source>
</evidence>
<comment type="catalytic activity">
    <reaction evidence="1">
        <text>Hydrolytically removes 5'-nucleotides successively from the 3'-hydroxy termini of 3'-hydroxy-terminated oligonucleotides.</text>
        <dbReference type="EC" id="3.1.4.1"/>
    </reaction>
</comment>
<dbReference type="AlphaFoldDB" id="A0AA49GQ18"/>
<keyword evidence="7" id="KW-0479">Metal-binding</keyword>
<dbReference type="EMBL" id="CP120682">
    <property type="protein sequence ID" value="WKN35159.1"/>
    <property type="molecule type" value="Genomic_DNA"/>
</dbReference>
<keyword evidence="9" id="KW-0460">Magnesium</keyword>
<comment type="cofactor">
    <cofactor evidence="3">
        <name>Mg(2+)</name>
        <dbReference type="ChEBI" id="CHEBI:18420"/>
    </cofactor>
</comment>
<dbReference type="GO" id="GO:0003676">
    <property type="term" value="F:nucleic acid binding"/>
    <property type="evidence" value="ECO:0007669"/>
    <property type="project" value="InterPro"/>
</dbReference>
<evidence type="ECO:0000256" key="7">
    <source>
        <dbReference type="ARBA" id="ARBA00022723"/>
    </source>
</evidence>
<dbReference type="EC" id="3.1.4.1" evidence="5"/>
<proteinExistence type="inferred from homology"/>
<name>A0AA49GQ18_9BACT</name>
<feature type="domain" description="VRR-NUC" evidence="11">
    <location>
        <begin position="443"/>
        <end position="555"/>
    </location>
</feature>
<evidence type="ECO:0000256" key="5">
    <source>
        <dbReference type="ARBA" id="ARBA00012029"/>
    </source>
</evidence>
<keyword evidence="6" id="KW-0540">Nuclease</keyword>
<accession>A0AA49GQ18</accession>
<evidence type="ECO:0000256" key="8">
    <source>
        <dbReference type="ARBA" id="ARBA00022801"/>
    </source>
</evidence>
<keyword evidence="8" id="KW-0378">Hydrolase</keyword>
<gene>
    <name evidence="12" type="ORF">K4G66_22540</name>
</gene>
<evidence type="ECO:0000256" key="3">
    <source>
        <dbReference type="ARBA" id="ARBA00001946"/>
    </source>
</evidence>
<dbReference type="InterPro" id="IPR049125">
    <property type="entry name" value="FAN1-like_WH"/>
</dbReference>
<sequence>MSNFPQIELPEKYYLDNFEALLKFVEEKSGYLLNRKEKTFIKKFRALPEEARCLFIRLMNRKGCFFRADKLAYAEIGNLTEPLELLCQKRFFSKLSVKHADELADILCIFPKADLIRYLPKEEMPKGFRSWKKPELVEYVVQALEAKPLIKILRDLECIVRVNYEDEVAMLRFLYFGDIHSDMSQFVVRDLGIIKHELFDEDKLQAAFKTRKEAEDTFLMMRTYQEFRVLRDEVAAPADDIYRWFQGRSLSRDQFCALALPTFERLLLKIAKMLEQQSHPKFALSMYLHTDKAPARERRVRLLHKLGLKEEALELCLQIQDAPQNAEERFFAEDFYNRVHKKKRRKRATDFLHSSPSVTLPIEVQACVELGVLAYYQEQGYDGCFVENYLWRGFFGLLFWDIIFDEDCEALHHPFQARPADFYTPDFLARRKDKLIQRLKVLEKPSRFHKIIQYHYETKVGMSNPMVGWHESLLPLVEQCYEQVPAQQIGAVLMEMAKDLKENTRGFPDLFVWNEEGYQFIEVKSPNDQLSAQQLYWLHFFQKQGVSAQVLRVKWESKEL</sequence>
<evidence type="ECO:0000313" key="12">
    <source>
        <dbReference type="EMBL" id="WKN35159.1"/>
    </source>
</evidence>
<dbReference type="PANTHER" id="PTHR15749:SF4">
    <property type="entry name" value="FANCONI-ASSOCIATED NUCLEASE 1"/>
    <property type="match status" value="1"/>
</dbReference>
<reference evidence="12" key="2">
    <citation type="journal article" date="2024" name="Antonie Van Leeuwenhoek">
        <title>Roseihalotalea indica gen. nov., sp. nov., a halophilic Bacteroidetes from mesopelagic Southwest Indian Ocean with higher carbohydrate metabolic potential.</title>
        <authorList>
            <person name="Chen B."/>
            <person name="Zhang M."/>
            <person name="Lin D."/>
            <person name="Ye J."/>
            <person name="Tang K."/>
        </authorList>
    </citation>
    <scope>NUCLEOTIDE SEQUENCE</scope>
    <source>
        <strain evidence="12">TK19036</strain>
    </source>
</reference>
<dbReference type="SMART" id="SM00990">
    <property type="entry name" value="VRR_NUC"/>
    <property type="match status" value="1"/>
</dbReference>
<evidence type="ECO:0000256" key="10">
    <source>
        <dbReference type="ARBA" id="ARBA00023211"/>
    </source>
</evidence>
<dbReference type="PANTHER" id="PTHR15749">
    <property type="entry name" value="FANCONI-ASSOCIATED NUCLEASE 1"/>
    <property type="match status" value="1"/>
</dbReference>
<dbReference type="GO" id="GO:0036297">
    <property type="term" value="P:interstrand cross-link repair"/>
    <property type="evidence" value="ECO:0007669"/>
    <property type="project" value="InterPro"/>
</dbReference>
<keyword evidence="10" id="KW-0464">Manganese</keyword>
<dbReference type="InterPro" id="IPR033315">
    <property type="entry name" value="Fan1-like"/>
</dbReference>
<comment type="cofactor">
    <cofactor evidence="2">
        <name>Mn(2+)</name>
        <dbReference type="ChEBI" id="CHEBI:29035"/>
    </cofactor>
</comment>